<dbReference type="Pfam" id="PF00501">
    <property type="entry name" value="AMP-binding"/>
    <property type="match status" value="1"/>
</dbReference>
<evidence type="ECO:0000313" key="5">
    <source>
        <dbReference type="Proteomes" id="UP000760480"/>
    </source>
</evidence>
<evidence type="ECO:0000256" key="1">
    <source>
        <dbReference type="SAM" id="Phobius"/>
    </source>
</evidence>
<accession>A0ABX1TKB5</accession>
<protein>
    <submittedName>
        <fullName evidence="4">Long-chain fatty acid--CoA ligase</fullName>
    </submittedName>
</protein>
<dbReference type="GO" id="GO:0016874">
    <property type="term" value="F:ligase activity"/>
    <property type="evidence" value="ECO:0007669"/>
    <property type="project" value="UniProtKB-KW"/>
</dbReference>
<dbReference type="Proteomes" id="UP000760480">
    <property type="component" value="Unassembled WGS sequence"/>
</dbReference>
<dbReference type="PANTHER" id="PTHR43201">
    <property type="entry name" value="ACYL-COA SYNTHETASE"/>
    <property type="match status" value="1"/>
</dbReference>
<keyword evidence="1" id="KW-0472">Membrane</keyword>
<dbReference type="InterPro" id="IPR042099">
    <property type="entry name" value="ANL_N_sf"/>
</dbReference>
<dbReference type="PANTHER" id="PTHR43201:SF32">
    <property type="entry name" value="2-SUCCINYLBENZOATE--COA LIGASE, CHLOROPLASTIC_PEROXISOMAL"/>
    <property type="match status" value="1"/>
</dbReference>
<comment type="caution">
    <text evidence="4">The sequence shown here is derived from an EMBL/GenBank/DDBJ whole genome shotgun (WGS) entry which is preliminary data.</text>
</comment>
<dbReference type="SUPFAM" id="SSF56801">
    <property type="entry name" value="Acetyl-CoA synthetase-like"/>
    <property type="match status" value="1"/>
</dbReference>
<feature type="transmembrane region" description="Helical" evidence="1">
    <location>
        <begin position="194"/>
        <end position="216"/>
    </location>
</feature>
<keyword evidence="1" id="KW-1133">Transmembrane helix</keyword>
<gene>
    <name evidence="4" type="ORF">E4P82_07195</name>
</gene>
<dbReference type="Pfam" id="PF13193">
    <property type="entry name" value="AMP-binding_C"/>
    <property type="match status" value="1"/>
</dbReference>
<feature type="domain" description="AMP-binding enzyme C-terminal" evidence="3">
    <location>
        <begin position="433"/>
        <end position="508"/>
    </location>
</feature>
<evidence type="ECO:0000259" key="2">
    <source>
        <dbReference type="Pfam" id="PF00501"/>
    </source>
</evidence>
<feature type="domain" description="AMP-dependent synthetase/ligase" evidence="2">
    <location>
        <begin position="21"/>
        <end position="382"/>
    </location>
</feature>
<dbReference type="InterPro" id="IPR000873">
    <property type="entry name" value="AMP-dep_synth/lig_dom"/>
</dbReference>
<organism evidence="4 5">
    <name type="scientific">Candidatus Competibacter phosphatis</name>
    <dbReference type="NCBI Taxonomy" id="221280"/>
    <lineage>
        <taxon>Bacteria</taxon>
        <taxon>Pseudomonadati</taxon>
        <taxon>Pseudomonadota</taxon>
        <taxon>Gammaproteobacteria</taxon>
        <taxon>Candidatus Competibacteraceae</taxon>
        <taxon>Candidatus Competibacter</taxon>
    </lineage>
</organism>
<proteinExistence type="predicted"/>
<dbReference type="EMBL" id="SPMZ01000019">
    <property type="protein sequence ID" value="NMQ19009.1"/>
    <property type="molecule type" value="Genomic_DNA"/>
</dbReference>
<keyword evidence="4" id="KW-0436">Ligase</keyword>
<name>A0ABX1TKB5_9GAMM</name>
<reference evidence="4 5" key="1">
    <citation type="submission" date="2019-03" db="EMBL/GenBank/DDBJ databases">
        <title>Metabolic reconstructions from genomes of highly enriched 'Candidatus Accumulibacter' and 'Candidatus Competibacter' bioreactor populations.</title>
        <authorList>
            <person name="Annavajhala M.K."/>
            <person name="Welles L."/>
            <person name="Abbas B."/>
            <person name="Sorokin D."/>
            <person name="Park H."/>
            <person name="Van Loosdrecht M."/>
            <person name="Chandran K."/>
        </authorList>
    </citation>
    <scope>NUCLEOTIDE SEQUENCE [LARGE SCALE GENOMIC DNA]</scope>
    <source>
        <strain evidence="4 5">SBR_G</strain>
    </source>
</reference>
<dbReference type="Gene3D" id="3.40.50.12780">
    <property type="entry name" value="N-terminal domain of ligase-like"/>
    <property type="match status" value="1"/>
</dbReference>
<evidence type="ECO:0000259" key="3">
    <source>
        <dbReference type="Pfam" id="PF13193"/>
    </source>
</evidence>
<dbReference type="RefSeq" id="WP_169248271.1">
    <property type="nucleotide sequence ID" value="NZ_SPMZ01000019.1"/>
</dbReference>
<keyword evidence="1" id="KW-0812">Transmembrane</keyword>
<dbReference type="InterPro" id="IPR045851">
    <property type="entry name" value="AMP-bd_C_sf"/>
</dbReference>
<keyword evidence="5" id="KW-1185">Reference proteome</keyword>
<sequence length="522" mass="57156">MGFIQGYDDLPMNWVGDWAGRRAALTPNRTALYDSFTQRSYTFRDMNERACRVGTYLSDVLGLRKGDVIALICRNRIEAIDIYLACGKLGIILAPLSQRLKKPELEDLLARLQPSALVHEHLFAELVASLSVPASVRSLIDMDNEQSFFENVILKTDAREVNVPLAMSDICLYVHTGGTTAVPKICIVSHRQMVWNAVDILAIGLVGAYGTVLITFPFFHIGGWNTFTPLFYAGITGILMREFNPGLMLELIHAGRVENFGAVEAMLQFLIAHPKFGETDFSKLKAITTAAAPCSKAVMQVFLDKGIPISQTYGMTEAGPSNFAYIPRSDSLEELLTYSTSIGTSMFHCDAKIVDPESRQDVAPGETGVLCLRSPHNFDGYLHDPARTEKVIDQDGWIYTGDLAERDRDGLVFIKGRADNMFISGGENISPEEIEQALAKHPAIAGAICAGIPDPKWGQVPVALVVFHAGGSATEEELKAFCRDYLADYKVPKQIRPVAELPLTGAGKLNRNAVVTYYAGGG</sequence>
<evidence type="ECO:0000313" key="4">
    <source>
        <dbReference type="EMBL" id="NMQ19009.1"/>
    </source>
</evidence>
<dbReference type="InterPro" id="IPR025110">
    <property type="entry name" value="AMP-bd_C"/>
</dbReference>
<dbReference type="Gene3D" id="3.30.300.30">
    <property type="match status" value="1"/>
</dbReference>